<evidence type="ECO:0000256" key="4">
    <source>
        <dbReference type="ARBA" id="ARBA00022917"/>
    </source>
</evidence>
<dbReference type="InterPro" id="IPR023398">
    <property type="entry name" value="TIF_eIF4e-like"/>
</dbReference>
<evidence type="ECO:0000256" key="5">
    <source>
        <dbReference type="RuleBase" id="RU004374"/>
    </source>
</evidence>
<dbReference type="PANTHER" id="PTHR11960:SF66">
    <property type="entry name" value="EUKARYOTIC TRANSLATION INITIATION FACTOR 4E TYPE 3"/>
    <property type="match status" value="1"/>
</dbReference>
<evidence type="ECO:0000256" key="1">
    <source>
        <dbReference type="ARBA" id="ARBA00022540"/>
    </source>
</evidence>
<accession>A0A9P4S8N6</accession>
<dbReference type="GO" id="GO:0006417">
    <property type="term" value="P:regulation of translation"/>
    <property type="evidence" value="ECO:0007669"/>
    <property type="project" value="UniProtKB-KW"/>
</dbReference>
<dbReference type="GO" id="GO:0003743">
    <property type="term" value="F:translation initiation factor activity"/>
    <property type="evidence" value="ECO:0007669"/>
    <property type="project" value="UniProtKB-KW"/>
</dbReference>
<keyword evidence="1 5" id="KW-0396">Initiation factor</keyword>
<dbReference type="SUPFAM" id="SSF55418">
    <property type="entry name" value="eIF4e-like"/>
    <property type="match status" value="1"/>
</dbReference>
<comment type="caution">
    <text evidence="6">The sequence shown here is derived from an EMBL/GenBank/DDBJ whole genome shotgun (WGS) entry which is preliminary data.</text>
</comment>
<protein>
    <submittedName>
        <fullName evidence="6">Translation initiation factor eIF4e</fullName>
    </submittedName>
</protein>
<dbReference type="InterPro" id="IPR001040">
    <property type="entry name" value="TIF_eIF_4E"/>
</dbReference>
<dbReference type="AlphaFoldDB" id="A0A9P4S8N6"/>
<comment type="similarity">
    <text evidence="5">Belongs to the eukaryotic initiation factor 4E family.</text>
</comment>
<proteinExistence type="inferred from homology"/>
<evidence type="ECO:0000256" key="3">
    <source>
        <dbReference type="ARBA" id="ARBA00022884"/>
    </source>
</evidence>
<keyword evidence="2" id="KW-0810">Translation regulation</keyword>
<keyword evidence="7" id="KW-1185">Reference proteome</keyword>
<reference evidence="6" key="1">
    <citation type="journal article" date="2020" name="Stud. Mycol.">
        <title>101 Dothideomycetes genomes: a test case for predicting lifestyles and emergence of pathogens.</title>
        <authorList>
            <person name="Haridas S."/>
            <person name="Albert R."/>
            <person name="Binder M."/>
            <person name="Bloem J."/>
            <person name="Labutti K."/>
            <person name="Salamov A."/>
            <person name="Andreopoulos B."/>
            <person name="Baker S."/>
            <person name="Barry K."/>
            <person name="Bills G."/>
            <person name="Bluhm B."/>
            <person name="Cannon C."/>
            <person name="Castanera R."/>
            <person name="Culley D."/>
            <person name="Daum C."/>
            <person name="Ezra D."/>
            <person name="Gonzalez J."/>
            <person name="Henrissat B."/>
            <person name="Kuo A."/>
            <person name="Liang C."/>
            <person name="Lipzen A."/>
            <person name="Lutzoni F."/>
            <person name="Magnuson J."/>
            <person name="Mondo S."/>
            <person name="Nolan M."/>
            <person name="Ohm R."/>
            <person name="Pangilinan J."/>
            <person name="Park H.-J."/>
            <person name="Ramirez L."/>
            <person name="Alfaro M."/>
            <person name="Sun H."/>
            <person name="Tritt A."/>
            <person name="Yoshinaga Y."/>
            <person name="Zwiers L.-H."/>
            <person name="Turgeon B."/>
            <person name="Goodwin S."/>
            <person name="Spatafora J."/>
            <person name="Crous P."/>
            <person name="Grigoriev I."/>
        </authorList>
    </citation>
    <scope>NUCLEOTIDE SEQUENCE</scope>
    <source>
        <strain evidence="6">CBS 101060</strain>
    </source>
</reference>
<sequence length="240" mass="27266">MSRLPFLQTGALPALSEDAGAATSSPARGQEMRSNLLQKLRAPALVHSWSFWHDRQDRRKPAGATADAEDRYEDRLVMLHEIEDVKQFWSVYNNFELHNLQLKDSIHLFHRGTKPVWEDPRNVKGGAWTFRVPKEKAGEFWQQVSLLAVGEQLQAAVKDPKRVRFHDDICGVSYSVRFTSVLISVWNRDAENAAGIQKIKEVIFEALDQELVPKEGVYYYKKHSQHPGFRAPEGDASAAA</sequence>
<evidence type="ECO:0000256" key="2">
    <source>
        <dbReference type="ARBA" id="ARBA00022845"/>
    </source>
</evidence>
<dbReference type="OrthoDB" id="17977at2759"/>
<dbReference type="PANTHER" id="PTHR11960">
    <property type="entry name" value="EUKARYOTIC TRANSLATION INITIATION FACTOR 4E RELATED"/>
    <property type="match status" value="1"/>
</dbReference>
<dbReference type="Proteomes" id="UP000799429">
    <property type="component" value="Unassembled WGS sequence"/>
</dbReference>
<keyword evidence="3 5" id="KW-0694">RNA-binding</keyword>
<dbReference type="GO" id="GO:0016281">
    <property type="term" value="C:eukaryotic translation initiation factor 4F complex"/>
    <property type="evidence" value="ECO:0007669"/>
    <property type="project" value="TreeGrafter"/>
</dbReference>
<name>A0A9P4S8N6_9PEZI</name>
<dbReference type="Pfam" id="PF01652">
    <property type="entry name" value="IF4E"/>
    <property type="match status" value="1"/>
</dbReference>
<dbReference type="EMBL" id="MU006097">
    <property type="protein sequence ID" value="KAF2838044.1"/>
    <property type="molecule type" value="Genomic_DNA"/>
</dbReference>
<organism evidence="6 7">
    <name type="scientific">Patellaria atrata CBS 101060</name>
    <dbReference type="NCBI Taxonomy" id="1346257"/>
    <lineage>
        <taxon>Eukaryota</taxon>
        <taxon>Fungi</taxon>
        <taxon>Dikarya</taxon>
        <taxon>Ascomycota</taxon>
        <taxon>Pezizomycotina</taxon>
        <taxon>Dothideomycetes</taxon>
        <taxon>Dothideomycetes incertae sedis</taxon>
        <taxon>Patellariales</taxon>
        <taxon>Patellariaceae</taxon>
        <taxon>Patellaria</taxon>
    </lineage>
</organism>
<gene>
    <name evidence="6" type="ORF">M501DRAFT_936086</name>
</gene>
<keyword evidence="4 5" id="KW-0648">Protein biosynthesis</keyword>
<evidence type="ECO:0000313" key="7">
    <source>
        <dbReference type="Proteomes" id="UP000799429"/>
    </source>
</evidence>
<dbReference type="GO" id="GO:0000340">
    <property type="term" value="F:RNA 7-methylguanosine cap binding"/>
    <property type="evidence" value="ECO:0007669"/>
    <property type="project" value="TreeGrafter"/>
</dbReference>
<dbReference type="Gene3D" id="3.30.760.10">
    <property type="entry name" value="RNA Cap, Translation Initiation Factor Eif4e"/>
    <property type="match status" value="1"/>
</dbReference>
<evidence type="ECO:0000313" key="6">
    <source>
        <dbReference type="EMBL" id="KAF2838044.1"/>
    </source>
</evidence>